<gene>
    <name evidence="1" type="ORF">CSSPTR1EN2_LOCUS1066</name>
</gene>
<reference evidence="1 2" key="1">
    <citation type="submission" date="2024-02" db="EMBL/GenBank/DDBJ databases">
        <authorList>
            <consortium name="ELIXIR-Norway"/>
            <consortium name="Elixir Norway"/>
        </authorList>
    </citation>
    <scope>NUCLEOTIDE SEQUENCE [LARGE SCALE GENOMIC DNA]</scope>
</reference>
<proteinExistence type="predicted"/>
<keyword evidence="2" id="KW-1185">Reference proteome</keyword>
<protein>
    <submittedName>
        <fullName evidence="1">Uncharacterized protein</fullName>
    </submittedName>
</protein>
<dbReference type="EMBL" id="OZ019893">
    <property type="protein sequence ID" value="CAK9190789.1"/>
    <property type="molecule type" value="Genomic_DNA"/>
</dbReference>
<organism evidence="1 2">
    <name type="scientific">Sphagnum troendelagicum</name>
    <dbReference type="NCBI Taxonomy" id="128251"/>
    <lineage>
        <taxon>Eukaryota</taxon>
        <taxon>Viridiplantae</taxon>
        <taxon>Streptophyta</taxon>
        <taxon>Embryophyta</taxon>
        <taxon>Bryophyta</taxon>
        <taxon>Sphagnophytina</taxon>
        <taxon>Sphagnopsida</taxon>
        <taxon>Sphagnales</taxon>
        <taxon>Sphagnaceae</taxon>
        <taxon>Sphagnum</taxon>
    </lineage>
</organism>
<evidence type="ECO:0000313" key="2">
    <source>
        <dbReference type="Proteomes" id="UP001497512"/>
    </source>
</evidence>
<dbReference type="Proteomes" id="UP001497512">
    <property type="component" value="Chromosome 1"/>
</dbReference>
<name>A0ABP0TA67_9BRYO</name>
<evidence type="ECO:0000313" key="1">
    <source>
        <dbReference type="EMBL" id="CAK9190789.1"/>
    </source>
</evidence>
<accession>A0ABP0TA67</accession>
<sequence>MTFMVVNTDSYDVLLGLDLLIKIGAIVDVEQGLIQVRHDPGCDVEVLPLTMVNMHSKTLIRDDATTLEHTLENLGAVVRQSSLYEHGANERMDTQESDSDSVTNEDCNEGIQLVGPVDGESEFGNNEREDLVLLEDHNKFCS</sequence>